<evidence type="ECO:0000313" key="3">
    <source>
        <dbReference type="Proteomes" id="UP001178507"/>
    </source>
</evidence>
<sequence length="432" mass="48521">MSTFLGRLTRVTTAAATGLVLYDVGNREWSTRHTWSSAVKQYAVLALLKLWGAWRLRQLCSDAQRGDEVQRRLLTAILQGHQNTAFAERHGLQGVVTYDIFRESHPLTSRDVPSEGEEPDASSVFFERGFLPAAGVLSLFFPKCLEELQRLAVLPGRTFVGTTWVEAKRLDFLCTSPLAAFDLHDRDQRYAHTLFSLKERRLPLILAGSALDVKALLDTAFEHRRHLVQDIRNGHLWDRCLPEERPSPELFGSLDQGLGGPDSRRSLELDRPLKRHAAQELWPQMQVVTVLDVDEEAKEHLRSSLGVPVFSPLYAIPEGPLGVNVFPEEPFGTWTYLLDPGSAFFELLPPEAEADSRPIPAWEAQVGACYELVVTNRSLCRCRLGEVLRVHAMFGKMPVVSLERKRERTDAGASSLLLTFGLQLSYALVQRS</sequence>
<dbReference type="AlphaFoldDB" id="A0AA36MQU6"/>
<dbReference type="InterPro" id="IPR004993">
    <property type="entry name" value="GH3"/>
</dbReference>
<organism evidence="2 3">
    <name type="scientific">Effrenium voratum</name>
    <dbReference type="NCBI Taxonomy" id="2562239"/>
    <lineage>
        <taxon>Eukaryota</taxon>
        <taxon>Sar</taxon>
        <taxon>Alveolata</taxon>
        <taxon>Dinophyceae</taxon>
        <taxon>Suessiales</taxon>
        <taxon>Symbiodiniaceae</taxon>
        <taxon>Effrenium</taxon>
    </lineage>
</organism>
<gene>
    <name evidence="2" type="ORF">EVOR1521_LOCUS5084</name>
</gene>
<dbReference type="GO" id="GO:0016881">
    <property type="term" value="F:acid-amino acid ligase activity"/>
    <property type="evidence" value="ECO:0007669"/>
    <property type="project" value="TreeGrafter"/>
</dbReference>
<protein>
    <recommendedName>
        <fullName evidence="1">GH3 middle domain-containing protein</fullName>
    </recommendedName>
</protein>
<name>A0AA36MQU6_9DINO</name>
<dbReference type="PANTHER" id="PTHR31901">
    <property type="entry name" value="GH3 DOMAIN-CONTAINING PROTEIN"/>
    <property type="match status" value="1"/>
</dbReference>
<reference evidence="2" key="1">
    <citation type="submission" date="2023-08" db="EMBL/GenBank/DDBJ databases">
        <authorList>
            <person name="Chen Y."/>
            <person name="Shah S."/>
            <person name="Dougan E. K."/>
            <person name="Thang M."/>
            <person name="Chan C."/>
        </authorList>
    </citation>
    <scope>NUCLEOTIDE SEQUENCE</scope>
</reference>
<dbReference type="EMBL" id="CAUJNA010000347">
    <property type="protein sequence ID" value="CAJ1375902.1"/>
    <property type="molecule type" value="Genomic_DNA"/>
</dbReference>
<dbReference type="Proteomes" id="UP001178507">
    <property type="component" value="Unassembled WGS sequence"/>
</dbReference>
<comment type="caution">
    <text evidence="2">The sequence shown here is derived from an EMBL/GenBank/DDBJ whole genome shotgun (WGS) entry which is preliminary data.</text>
</comment>
<feature type="domain" description="GH3 middle" evidence="1">
    <location>
        <begin position="336"/>
        <end position="403"/>
    </location>
</feature>
<dbReference type="Pfam" id="PF23571">
    <property type="entry name" value="GH3_M"/>
    <property type="match status" value="1"/>
</dbReference>
<dbReference type="PANTHER" id="PTHR31901:SF9">
    <property type="entry name" value="GH3 DOMAIN-CONTAINING PROTEIN"/>
    <property type="match status" value="1"/>
</dbReference>
<dbReference type="InterPro" id="IPR055377">
    <property type="entry name" value="GH3_M"/>
</dbReference>
<proteinExistence type="predicted"/>
<dbReference type="GO" id="GO:0005737">
    <property type="term" value="C:cytoplasm"/>
    <property type="evidence" value="ECO:0007669"/>
    <property type="project" value="TreeGrafter"/>
</dbReference>
<evidence type="ECO:0000313" key="2">
    <source>
        <dbReference type="EMBL" id="CAJ1375902.1"/>
    </source>
</evidence>
<evidence type="ECO:0000259" key="1">
    <source>
        <dbReference type="Pfam" id="PF23571"/>
    </source>
</evidence>
<dbReference type="Pfam" id="PF03321">
    <property type="entry name" value="GH3"/>
    <property type="match status" value="2"/>
</dbReference>
<accession>A0AA36MQU6</accession>
<keyword evidence="3" id="KW-1185">Reference proteome</keyword>